<dbReference type="PANTHER" id="PTHR46579:SF1">
    <property type="entry name" value="F5_8 TYPE C DOMAIN-CONTAINING PROTEIN"/>
    <property type="match status" value="1"/>
</dbReference>
<evidence type="ECO:0000256" key="1">
    <source>
        <dbReference type="SAM" id="MobiDB-lite"/>
    </source>
</evidence>
<evidence type="ECO:0000313" key="3">
    <source>
        <dbReference type="Proteomes" id="UP000027456"/>
    </source>
</evidence>
<dbReference type="PANTHER" id="PTHR46579">
    <property type="entry name" value="F5/8 TYPE C DOMAIN-CONTAINING PROTEIN-RELATED"/>
    <property type="match status" value="1"/>
</dbReference>
<sequence length="1196" mass="135830">MYNDDDIQKGLSKARKSKQGIRFYLFGDKLVCDCRKCWPERCLQTLRTVETHRKRYGVDPNSLVTPPHLSTDIEDDIPMDFSSPSSESLPGPRSRSISPLGSDRMFLSGYHSSARPESQPQSPLLRHSQYAGSACSSDSQRSSFPNLTSDSHLQAVDAHMDMELFGRELANLSIWGSFQPSCPPLYESGPIPEERDWSDSDDRGDDQGSNPDDPDDAELDNNDPQIQVPPNDAGGIPGNPDGDNPRWDIPALEESPTLRNIYLHVWALYAFQGATQEVIQAMLESHKFALLAGAAHYPPEFMAQVNNMPTTLRSLERRLGMDFSELIITYPLCPECGKQYTMEELYALCNPQCIRHVGDRCSGILYTENKLVDGTLKRTPAKTLCYNSLPRALGRLLSCVGIADHMQHWRRNPNDAPLENPPAPQAPQEWYNRMHAHTRFGSIAGAWGWHSEATGLRRRFDGEEYIDEPTGDAPLSLVRLPFGISLGVGADGYQVFKGKFAAAGSYSANGIYIVFNNLPFYLRNLTENIILVLVLPGPCEPKGYAFDQMVEPLVNDLIQLARGMELPVYDSETGQIQRRQVYANLSLLIVNWIARIKCTGHVGVTAEENHCPYCKIWQCELATPQGYQSDFYELRDPIEHLQDKHRWLRAPEVEREAIRRETGTSWTKFDRVPGFYAFNNSPVDAMHLLDLGVTASIARTIIYRHGMLRKRFRGQADEDSPEARFNSFLARTIYPHHCSRIPTQANAMDGRTKAEQWRLLRLVMPVAYFEAWREGNVIPDGATPHGGRNTLHFKAQERSARQLLRRRRNVHHMFDGDPDELPQIEDCASSHNPRQYYANILRFCVGSTLLTRHQVTLAEVHQGADLIEQVGMVFNEMNVHLTPSFHAATHLPDHIRKYGNIYNTLTARFERVNRLLANVNTNGHGKGVLEATMTKGFLRRTECYRYVSELQSIEEPTDDDIRTTEVLLEAMRNGPEHEVQRGMLDAVLAGEVPMHGQEEIRLATAPAQVNFREKHREYYQLMVNFCNHHRPEALRGVVFYGFGGAPDEGELQVHIRSKRSTLSYPHFRRRGIRYGSANHHRGLRSRYGYIHGRVPVLIQGIYETTVEVRDQEYKFLAIMVQRFVPPDEEPAFPWNHWNDTLGIDAWLYGRLARVEAVLPTIFTGVFALSDITMPDGHFWITIAMVNVSFSLIRLLV</sequence>
<dbReference type="InterPro" id="IPR004242">
    <property type="entry name" value="Transposase_21"/>
</dbReference>
<accession>A0A074RNZ5</accession>
<dbReference type="AlphaFoldDB" id="A0A074RNZ5"/>
<name>A0A074RNZ5_9AGAM</name>
<organism evidence="2 3">
    <name type="scientific">Rhizoctonia solani 123E</name>
    <dbReference type="NCBI Taxonomy" id="1423351"/>
    <lineage>
        <taxon>Eukaryota</taxon>
        <taxon>Fungi</taxon>
        <taxon>Dikarya</taxon>
        <taxon>Basidiomycota</taxon>
        <taxon>Agaricomycotina</taxon>
        <taxon>Agaricomycetes</taxon>
        <taxon>Cantharellales</taxon>
        <taxon>Ceratobasidiaceae</taxon>
        <taxon>Rhizoctonia</taxon>
    </lineage>
</organism>
<evidence type="ECO:0000313" key="2">
    <source>
        <dbReference type="EMBL" id="KEP47075.1"/>
    </source>
</evidence>
<feature type="region of interest" description="Disordered" evidence="1">
    <location>
        <begin position="57"/>
        <end position="148"/>
    </location>
</feature>
<feature type="compositionally biased region" description="Polar residues" evidence="1">
    <location>
        <begin position="130"/>
        <end position="148"/>
    </location>
</feature>
<dbReference type="STRING" id="1423351.A0A074RNZ5"/>
<dbReference type="EMBL" id="AZST01000847">
    <property type="protein sequence ID" value="KEP47075.1"/>
    <property type="molecule type" value="Genomic_DNA"/>
</dbReference>
<comment type="caution">
    <text evidence="2">The sequence shown here is derived from an EMBL/GenBank/DDBJ whole genome shotgun (WGS) entry which is preliminary data.</text>
</comment>
<reference evidence="2 3" key="1">
    <citation type="submission" date="2013-12" db="EMBL/GenBank/DDBJ databases">
        <authorList>
            <person name="Cubeta M."/>
            <person name="Pakala S."/>
            <person name="Fedorova N."/>
            <person name="Thomas E."/>
            <person name="Dean R."/>
            <person name="Jabaji S."/>
            <person name="Neate S."/>
            <person name="Toda T."/>
            <person name="Tavantzis S."/>
            <person name="Vilgalys R."/>
            <person name="Bharathan N."/>
            <person name="Pakala S."/>
            <person name="Losada L.S."/>
            <person name="Zafar N."/>
            <person name="Nierman W."/>
        </authorList>
    </citation>
    <scope>NUCLEOTIDE SEQUENCE [LARGE SCALE GENOMIC DNA]</scope>
    <source>
        <strain evidence="2 3">123E</strain>
    </source>
</reference>
<dbReference type="OrthoDB" id="3234936at2759"/>
<keyword evidence="3" id="KW-1185">Reference proteome</keyword>
<proteinExistence type="predicted"/>
<feature type="compositionally biased region" description="Low complexity" evidence="1">
    <location>
        <begin position="229"/>
        <end position="242"/>
    </location>
</feature>
<dbReference type="Proteomes" id="UP000027456">
    <property type="component" value="Unassembled WGS sequence"/>
</dbReference>
<feature type="region of interest" description="Disordered" evidence="1">
    <location>
        <begin position="184"/>
        <end position="250"/>
    </location>
</feature>
<feature type="compositionally biased region" description="Acidic residues" evidence="1">
    <location>
        <begin position="212"/>
        <end position="221"/>
    </location>
</feature>
<gene>
    <name evidence="2" type="ORF">V565_169030</name>
</gene>
<dbReference type="Pfam" id="PF02992">
    <property type="entry name" value="Transposase_21"/>
    <property type="match status" value="1"/>
</dbReference>
<dbReference type="HOGENOM" id="CLU_006784_1_0_1"/>
<feature type="compositionally biased region" description="Basic and acidic residues" evidence="1">
    <location>
        <begin position="192"/>
        <end position="201"/>
    </location>
</feature>
<protein>
    <submittedName>
        <fullName evidence="2">Transposase family Tnp2 protein</fullName>
    </submittedName>
</protein>